<protein>
    <submittedName>
        <fullName evidence="4">Alpha-glucoside transport system substrate-binding protein</fullName>
    </submittedName>
</protein>
<accession>A0ABT1HUL7</accession>
<dbReference type="PROSITE" id="PS51257">
    <property type="entry name" value="PROKAR_LIPOPROTEIN"/>
    <property type="match status" value="1"/>
</dbReference>
<evidence type="ECO:0000313" key="4">
    <source>
        <dbReference type="EMBL" id="MCP2259177.1"/>
    </source>
</evidence>
<sequence>MRRRRRGRARPLLLLVVVALAAALCGCAGTTTGGAVSVLASWSGAEEQQFRAVLDAFTRETGIKVHYQGTRALSQVLHTEVQKGTPPDVAVLPSPGELALYARRGDLRPLDDVLDPAQERTYSRQWRKLERAGTENRYGVAVKADVKSLVWFSPRHLRMARAPGTWDELLALGRQAPAGVAPWCMGMGAPPTSGWPGTDWIEDILLHQSGVDAYQRWVDGRLAWSSPEVRRAWAAWAAVTAPGSVRGGAGSALLTDFGDAGRPMLAERPGCLLDHQASFVMAVYQGYDEVGGRQPTPGEDFDFVPFPDSRGPEASASRVWEVSADLAGMFNDTPEARRLVRFLASTRGQEIWPGIEGASAFSVNREVDHRVYRDDVRRRVAEVLTGEDTLCFDASDLMPAAMRNAFYRAVLEFLADPGRLDALLADLDRVKQGVASGEWLGFSCAKAE</sequence>
<dbReference type="Proteomes" id="UP001205311">
    <property type="component" value="Unassembled WGS sequence"/>
</dbReference>
<keyword evidence="3" id="KW-0732">Signal</keyword>
<evidence type="ECO:0000313" key="5">
    <source>
        <dbReference type="Proteomes" id="UP001205311"/>
    </source>
</evidence>
<dbReference type="EMBL" id="JAMTCP010000014">
    <property type="protein sequence ID" value="MCP2259177.1"/>
    <property type="molecule type" value="Genomic_DNA"/>
</dbReference>
<keyword evidence="2" id="KW-0813">Transport</keyword>
<dbReference type="SUPFAM" id="SSF53850">
    <property type="entry name" value="Periplasmic binding protein-like II"/>
    <property type="match status" value="1"/>
</dbReference>
<comment type="caution">
    <text evidence="4">The sequence shown here is derived from an EMBL/GenBank/DDBJ whole genome shotgun (WGS) entry which is preliminary data.</text>
</comment>
<proteinExistence type="inferred from homology"/>
<organism evidence="4 5">
    <name type="scientific">Streptoalloteichus tenebrarius (strain ATCC 17920 / DSM 40477 / JCM 4838 / CBS 697.72 / NBRC 16177 / NCIMB 11028 / NRRL B-12390 / A12253. 1 / ISP 5477)</name>
    <name type="common">Streptomyces tenebrarius</name>
    <dbReference type="NCBI Taxonomy" id="1933"/>
    <lineage>
        <taxon>Bacteria</taxon>
        <taxon>Bacillati</taxon>
        <taxon>Actinomycetota</taxon>
        <taxon>Actinomycetes</taxon>
        <taxon>Pseudonocardiales</taxon>
        <taxon>Pseudonocardiaceae</taxon>
        <taxon>Streptoalloteichus</taxon>
    </lineage>
</organism>
<feature type="signal peptide" evidence="3">
    <location>
        <begin position="1"/>
        <end position="28"/>
    </location>
</feature>
<reference evidence="4 5" key="1">
    <citation type="submission" date="2022-06" db="EMBL/GenBank/DDBJ databases">
        <title>Genomic Encyclopedia of Archaeal and Bacterial Type Strains, Phase II (KMG-II): from individual species to whole genera.</title>
        <authorList>
            <person name="Goeker M."/>
        </authorList>
    </citation>
    <scope>NUCLEOTIDE SEQUENCE [LARGE SCALE GENOMIC DNA]</scope>
    <source>
        <strain evidence="4 5">DSM 40477</strain>
    </source>
</reference>
<evidence type="ECO:0000256" key="2">
    <source>
        <dbReference type="ARBA" id="ARBA00022448"/>
    </source>
</evidence>
<dbReference type="PANTHER" id="PTHR43649">
    <property type="entry name" value="ARABINOSE-BINDING PROTEIN-RELATED"/>
    <property type="match status" value="1"/>
</dbReference>
<dbReference type="RefSeq" id="WP_253670082.1">
    <property type="nucleotide sequence ID" value="NZ_JAMTCP010000014.1"/>
</dbReference>
<dbReference type="InterPro" id="IPR050490">
    <property type="entry name" value="Bact_solute-bd_prot1"/>
</dbReference>
<dbReference type="PANTHER" id="PTHR43649:SF29">
    <property type="entry name" value="OSMOPROTECTIVE COMPOUNDS-BINDING PROTEIN GGTB"/>
    <property type="match status" value="1"/>
</dbReference>
<gene>
    <name evidence="4" type="ORF">LX15_002878</name>
</gene>
<feature type="chain" id="PRO_5047529360" evidence="3">
    <location>
        <begin position="29"/>
        <end position="448"/>
    </location>
</feature>
<evidence type="ECO:0000256" key="1">
    <source>
        <dbReference type="ARBA" id="ARBA00008520"/>
    </source>
</evidence>
<dbReference type="InterPro" id="IPR006059">
    <property type="entry name" value="SBP"/>
</dbReference>
<dbReference type="Pfam" id="PF01547">
    <property type="entry name" value="SBP_bac_1"/>
    <property type="match status" value="1"/>
</dbReference>
<keyword evidence="5" id="KW-1185">Reference proteome</keyword>
<evidence type="ECO:0000256" key="3">
    <source>
        <dbReference type="SAM" id="SignalP"/>
    </source>
</evidence>
<comment type="similarity">
    <text evidence="1">Belongs to the bacterial solute-binding protein 1 family.</text>
</comment>
<name>A0ABT1HUL7_STRSD</name>
<dbReference type="Gene3D" id="3.40.190.10">
    <property type="entry name" value="Periplasmic binding protein-like II"/>
    <property type="match status" value="2"/>
</dbReference>